<evidence type="ECO:0000313" key="9">
    <source>
        <dbReference type="EMBL" id="KAJ4374351.1"/>
    </source>
</evidence>
<evidence type="ECO:0000256" key="6">
    <source>
        <dbReference type="ARBA" id="ARBA00023136"/>
    </source>
</evidence>
<feature type="compositionally biased region" description="Low complexity" evidence="7">
    <location>
        <begin position="16"/>
        <end position="27"/>
    </location>
</feature>
<evidence type="ECO:0000256" key="2">
    <source>
        <dbReference type="ARBA" id="ARBA00012405"/>
    </source>
</evidence>
<dbReference type="PANTHER" id="PTHR10801">
    <property type="entry name" value="24-DEHYDROCHOLESTEROL REDUCTASE"/>
    <property type="match status" value="1"/>
</dbReference>
<dbReference type="PANTHER" id="PTHR10801:SF0">
    <property type="entry name" value="DELTA(24)-STEROL REDUCTASE"/>
    <property type="match status" value="1"/>
</dbReference>
<evidence type="ECO:0000313" key="10">
    <source>
        <dbReference type="Proteomes" id="UP001140560"/>
    </source>
</evidence>
<dbReference type="Gene3D" id="3.30.465.10">
    <property type="match status" value="1"/>
</dbReference>
<dbReference type="GO" id="GO:0050614">
    <property type="term" value="F:Delta24-sterol reductase activity"/>
    <property type="evidence" value="ECO:0007669"/>
    <property type="project" value="UniProtKB-EC"/>
</dbReference>
<keyword evidence="10" id="KW-1185">Reference proteome</keyword>
<dbReference type="AlphaFoldDB" id="A0A9W8YDD0"/>
<feature type="domain" description="FAD-binding PCMH-type" evidence="8">
    <location>
        <begin position="51"/>
        <end position="231"/>
    </location>
</feature>
<dbReference type="EMBL" id="JAPEUY010000004">
    <property type="protein sequence ID" value="KAJ4374351.1"/>
    <property type="molecule type" value="Genomic_DNA"/>
</dbReference>
<evidence type="ECO:0000256" key="1">
    <source>
        <dbReference type="ARBA" id="ARBA00004167"/>
    </source>
</evidence>
<reference evidence="9" key="1">
    <citation type="submission" date="2022-10" db="EMBL/GenBank/DDBJ databases">
        <title>Tapping the CABI collections for fungal endophytes: first genome assemblies for Collariella, Neodidymelliopsis, Ascochyta clinopodiicola, Didymella pomorum, Didymosphaeria variabile, Neocosmospora piperis and Neocucurbitaria cava.</title>
        <authorList>
            <person name="Hill R."/>
        </authorList>
    </citation>
    <scope>NUCLEOTIDE SEQUENCE</scope>
    <source>
        <strain evidence="9">IMI 356814</strain>
    </source>
</reference>
<evidence type="ECO:0000256" key="5">
    <source>
        <dbReference type="ARBA" id="ARBA00023002"/>
    </source>
</evidence>
<comment type="subcellular location">
    <subcellularLocation>
        <location evidence="1">Membrane</location>
        <topology evidence="1">Single-pass membrane protein</topology>
    </subcellularLocation>
</comment>
<dbReference type="SUPFAM" id="SSF56176">
    <property type="entry name" value="FAD-binding/transporter-associated domain-like"/>
    <property type="match status" value="1"/>
</dbReference>
<protein>
    <recommendedName>
        <fullName evidence="2">Delta(24)-sterol reductase</fullName>
        <ecNumber evidence="2">1.3.1.72</ecNumber>
    </recommendedName>
</protein>
<keyword evidence="3" id="KW-0812">Transmembrane</keyword>
<gene>
    <name evidence="9" type="ORF">N0V83_003092</name>
</gene>
<dbReference type="Proteomes" id="UP001140560">
    <property type="component" value="Unassembled WGS sequence"/>
</dbReference>
<feature type="region of interest" description="Disordered" evidence="7">
    <location>
        <begin position="1"/>
        <end position="36"/>
    </location>
</feature>
<dbReference type="GO" id="GO:0005737">
    <property type="term" value="C:cytoplasm"/>
    <property type="evidence" value="ECO:0007669"/>
    <property type="project" value="TreeGrafter"/>
</dbReference>
<dbReference type="OrthoDB" id="415825at2759"/>
<dbReference type="EC" id="1.3.1.72" evidence="2"/>
<accession>A0A9W8YDD0</accession>
<evidence type="ECO:0000256" key="7">
    <source>
        <dbReference type="SAM" id="MobiDB-lite"/>
    </source>
</evidence>
<evidence type="ECO:0000256" key="3">
    <source>
        <dbReference type="ARBA" id="ARBA00022692"/>
    </source>
</evidence>
<evidence type="ECO:0000256" key="4">
    <source>
        <dbReference type="ARBA" id="ARBA00022989"/>
    </source>
</evidence>
<dbReference type="InterPro" id="IPR016166">
    <property type="entry name" value="FAD-bd_PCMH"/>
</dbReference>
<keyword evidence="6" id="KW-0472">Membrane</keyword>
<name>A0A9W8YDD0_9PLEO</name>
<dbReference type="InterPro" id="IPR040165">
    <property type="entry name" value="Diminuto-like"/>
</dbReference>
<dbReference type="GO" id="GO:0016020">
    <property type="term" value="C:membrane"/>
    <property type="evidence" value="ECO:0007669"/>
    <property type="project" value="UniProtKB-SubCell"/>
</dbReference>
<proteinExistence type="predicted"/>
<dbReference type="GO" id="GO:0000246">
    <property type="term" value="F:Delta24(24-1) sterol reductase activity"/>
    <property type="evidence" value="ECO:0007669"/>
    <property type="project" value="TreeGrafter"/>
</dbReference>
<comment type="caution">
    <text evidence="9">The sequence shown here is derived from an EMBL/GenBank/DDBJ whole genome shotgun (WGS) entry which is preliminary data.</text>
</comment>
<dbReference type="Pfam" id="PF01565">
    <property type="entry name" value="FAD_binding_4"/>
    <property type="match status" value="1"/>
</dbReference>
<dbReference type="PROSITE" id="PS51387">
    <property type="entry name" value="FAD_PCMH"/>
    <property type="match status" value="1"/>
</dbReference>
<dbReference type="GO" id="GO:0071949">
    <property type="term" value="F:FAD binding"/>
    <property type="evidence" value="ECO:0007669"/>
    <property type="project" value="InterPro"/>
</dbReference>
<organism evidence="9 10">
    <name type="scientific">Neocucurbitaria cava</name>
    <dbReference type="NCBI Taxonomy" id="798079"/>
    <lineage>
        <taxon>Eukaryota</taxon>
        <taxon>Fungi</taxon>
        <taxon>Dikarya</taxon>
        <taxon>Ascomycota</taxon>
        <taxon>Pezizomycotina</taxon>
        <taxon>Dothideomycetes</taxon>
        <taxon>Pleosporomycetidae</taxon>
        <taxon>Pleosporales</taxon>
        <taxon>Pleosporineae</taxon>
        <taxon>Cucurbitariaceae</taxon>
        <taxon>Neocucurbitaria</taxon>
    </lineage>
</organism>
<dbReference type="InterPro" id="IPR006094">
    <property type="entry name" value="Oxid_FAD_bind_N"/>
</dbReference>
<keyword evidence="5" id="KW-0560">Oxidoreductase</keyword>
<dbReference type="InterPro" id="IPR016169">
    <property type="entry name" value="FAD-bd_PCMH_sub2"/>
</dbReference>
<dbReference type="GO" id="GO:0008202">
    <property type="term" value="P:steroid metabolic process"/>
    <property type="evidence" value="ECO:0007669"/>
    <property type="project" value="TreeGrafter"/>
</dbReference>
<dbReference type="InterPro" id="IPR036318">
    <property type="entry name" value="FAD-bd_PCMH-like_sf"/>
</dbReference>
<sequence length="568" mass="64502">MKSSWGKCDPLTSVLSSASSPAIQQPPKQERPTPEISCSNAASLRATKQDIRGIRQLYIRVQHDMDAHKATVDKVRSRIEHYYSAKTPFRVYHGSTNSTRHADFDRDAIVDVSPLNHVLSIDIERKTALVEPNVPMDALVRETMKFGLLPPVVMEFPGITVGGGFVGTAGESSSFKYGFFDRTVLSVEVVLADGTIVTASEAENKELFEGLRGSFGTLGVLTMVEMQLVPLKQFVEVTYHPTFSIDNSIGKLQYQITRQENDYVDGILFSKGFGVVVAGRLVDTTASLPDIPIRRFSKPWNEWFYIHAKSLASKGIITKELVPIEDYLFRFDRGAFWMGMHAYKQFMIPFMWLTRVLLDYFMHTRVMFHSLHKSGYTDRYIIHDIAFPAGNAAAFVEYADQKFEIYPLWLCPLRKDGRSSMGHPEPYKGGVGGGSNTGVYDGEYISVGIWGPYTSSEAKYVRANREIESKMRELGGLKWLYSRVFYTEEEWWQVYDKRKYDELRKKFNAATLPSIWDKVKDRGRKEEFSTGLKGLLKKIIKSSTLLSGFYGIYKAVRGGDYMLKEKSR</sequence>
<evidence type="ECO:0000259" key="8">
    <source>
        <dbReference type="PROSITE" id="PS51387"/>
    </source>
</evidence>
<keyword evidence="4" id="KW-1133">Transmembrane helix</keyword>